<evidence type="ECO:0000256" key="6">
    <source>
        <dbReference type="ARBA" id="ARBA00034482"/>
    </source>
</evidence>
<dbReference type="EMBL" id="JAKMXF010000022">
    <property type="protein sequence ID" value="KAI6661038.1"/>
    <property type="molecule type" value="Genomic_DNA"/>
</dbReference>
<dbReference type="Proteomes" id="UP001165289">
    <property type="component" value="Unassembled WGS sequence"/>
</dbReference>
<evidence type="ECO:0000256" key="4">
    <source>
        <dbReference type="ARBA" id="ARBA00022490"/>
    </source>
</evidence>
<dbReference type="GO" id="GO:0046854">
    <property type="term" value="P:phosphatidylinositol phosphate biosynthetic process"/>
    <property type="evidence" value="ECO:0007669"/>
    <property type="project" value="TreeGrafter"/>
</dbReference>
<gene>
    <name evidence="7" type="ORF">LOD99_13760</name>
</gene>
<dbReference type="PANTHER" id="PTHR31220:SF1">
    <property type="entry name" value="GH21176P"/>
    <property type="match status" value="1"/>
</dbReference>
<name>A0AAV7KII2_9METZ</name>
<reference evidence="7 8" key="1">
    <citation type="journal article" date="2023" name="BMC Biol.">
        <title>The compact genome of the sponge Oopsacas minuta (Hexactinellida) is lacking key metazoan core genes.</title>
        <authorList>
            <person name="Santini S."/>
            <person name="Schenkelaars Q."/>
            <person name="Jourda C."/>
            <person name="Duchesne M."/>
            <person name="Belahbib H."/>
            <person name="Rocher C."/>
            <person name="Selva M."/>
            <person name="Riesgo A."/>
            <person name="Vervoort M."/>
            <person name="Leys S.P."/>
            <person name="Kodjabachian L."/>
            <person name="Le Bivic A."/>
            <person name="Borchiellini C."/>
            <person name="Claverie J.M."/>
            <person name="Renard E."/>
        </authorList>
    </citation>
    <scope>NUCLEOTIDE SEQUENCE [LARGE SCALE GENOMIC DNA]</scope>
    <source>
        <strain evidence="7">SPO-2</strain>
    </source>
</reference>
<dbReference type="GO" id="GO:0072659">
    <property type="term" value="P:protein localization to plasma membrane"/>
    <property type="evidence" value="ECO:0007669"/>
    <property type="project" value="TreeGrafter"/>
</dbReference>
<evidence type="ECO:0000256" key="1">
    <source>
        <dbReference type="ARBA" id="ARBA00004236"/>
    </source>
</evidence>
<protein>
    <recommendedName>
        <fullName evidence="9">Hyccin</fullName>
    </recommendedName>
</protein>
<comment type="subcellular location">
    <subcellularLocation>
        <location evidence="1">Cell membrane</location>
    </subcellularLocation>
    <subcellularLocation>
        <location evidence="2">Cytoplasm</location>
        <location evidence="2">Cytosol</location>
    </subcellularLocation>
</comment>
<organism evidence="7 8">
    <name type="scientific">Oopsacas minuta</name>
    <dbReference type="NCBI Taxonomy" id="111878"/>
    <lineage>
        <taxon>Eukaryota</taxon>
        <taxon>Metazoa</taxon>
        <taxon>Porifera</taxon>
        <taxon>Hexactinellida</taxon>
        <taxon>Hexasterophora</taxon>
        <taxon>Lyssacinosida</taxon>
        <taxon>Leucopsacidae</taxon>
        <taxon>Oopsacas</taxon>
    </lineage>
</organism>
<evidence type="ECO:0000313" key="8">
    <source>
        <dbReference type="Proteomes" id="UP001165289"/>
    </source>
</evidence>
<keyword evidence="4" id="KW-0963">Cytoplasm</keyword>
<evidence type="ECO:0000256" key="2">
    <source>
        <dbReference type="ARBA" id="ARBA00004514"/>
    </source>
</evidence>
<evidence type="ECO:0000256" key="3">
    <source>
        <dbReference type="ARBA" id="ARBA00022475"/>
    </source>
</evidence>
<keyword evidence="5" id="KW-0472">Membrane</keyword>
<sequence length="352" mass="39620">MNEEILPLLRTLIQLTEDGSVTEDHLLQLCDEHTNFHTHICQCLEPYQSETSELVYKWLYLWFSSLITSLRCYSIQFIPPLLSTYLSAIYSTAATCSTLKKRCEVCLSALLVHLKEPPNSIISIQNATNYISLYYYPNTPLDKQTTPRGDSLSEGVTPIAHTESFKYIDKINASTRPLLLSMFLAIFTEELSSIATPVKLSFCRAVTVICSSGISEVPSSPYLTYSLDKQEHNMVANSQLNSLQKKQRIQLSESLLVEMCQGLKFCLNKSELLATLQAAEIVYFRSLLECWSQAMLCSNALLNLLTEELQEEIREFELSSPNNSLSTPVEDTGEATLAFDFDKNELNVSTAV</sequence>
<accession>A0AAV7KII2</accession>
<dbReference type="InterPro" id="IPR018619">
    <property type="entry name" value="Hyccin"/>
</dbReference>
<evidence type="ECO:0000256" key="5">
    <source>
        <dbReference type="ARBA" id="ARBA00023136"/>
    </source>
</evidence>
<dbReference type="Pfam" id="PF09790">
    <property type="entry name" value="Hyccin"/>
    <property type="match status" value="1"/>
</dbReference>
<comment type="caution">
    <text evidence="7">The sequence shown here is derived from an EMBL/GenBank/DDBJ whole genome shotgun (WGS) entry which is preliminary data.</text>
</comment>
<dbReference type="AlphaFoldDB" id="A0AAV7KII2"/>
<dbReference type="GO" id="GO:0005829">
    <property type="term" value="C:cytosol"/>
    <property type="evidence" value="ECO:0007669"/>
    <property type="project" value="UniProtKB-SubCell"/>
</dbReference>
<dbReference type="PANTHER" id="PTHR31220">
    <property type="entry name" value="HYCCIN RELATED"/>
    <property type="match status" value="1"/>
</dbReference>
<proteinExistence type="inferred from homology"/>
<keyword evidence="3" id="KW-1003">Cell membrane</keyword>
<keyword evidence="8" id="KW-1185">Reference proteome</keyword>
<evidence type="ECO:0008006" key="9">
    <source>
        <dbReference type="Google" id="ProtNLM"/>
    </source>
</evidence>
<comment type="similarity">
    <text evidence="6">Belongs to the Hyccin family.</text>
</comment>
<evidence type="ECO:0000313" key="7">
    <source>
        <dbReference type="EMBL" id="KAI6661038.1"/>
    </source>
</evidence>
<dbReference type="GO" id="GO:0005886">
    <property type="term" value="C:plasma membrane"/>
    <property type="evidence" value="ECO:0007669"/>
    <property type="project" value="UniProtKB-SubCell"/>
</dbReference>